<dbReference type="PROSITE" id="PS50943">
    <property type="entry name" value="HTH_CROC1"/>
    <property type="match status" value="1"/>
</dbReference>
<dbReference type="SUPFAM" id="SSF47413">
    <property type="entry name" value="lambda repressor-like DNA-binding domains"/>
    <property type="match status" value="1"/>
</dbReference>
<dbReference type="Gene3D" id="1.25.40.10">
    <property type="entry name" value="Tetratricopeptide repeat domain"/>
    <property type="match status" value="1"/>
</dbReference>
<dbReference type="SMART" id="SM00530">
    <property type="entry name" value="HTH_XRE"/>
    <property type="match status" value="1"/>
</dbReference>
<dbReference type="InterPro" id="IPR001387">
    <property type="entry name" value="Cro/C1-type_HTH"/>
</dbReference>
<dbReference type="AlphaFoldDB" id="A0A1H7DR77"/>
<dbReference type="Gene3D" id="1.10.260.40">
    <property type="entry name" value="lambda repressor-like DNA-binding domains"/>
    <property type="match status" value="1"/>
</dbReference>
<dbReference type="SUPFAM" id="SSF48452">
    <property type="entry name" value="TPR-like"/>
    <property type="match status" value="1"/>
</dbReference>
<gene>
    <name evidence="2" type="ORF">SAMN05443287_11682</name>
</gene>
<name>A0A1H7DR77_9ACTN</name>
<evidence type="ECO:0000259" key="1">
    <source>
        <dbReference type="PROSITE" id="PS50943"/>
    </source>
</evidence>
<dbReference type="GO" id="GO:0003677">
    <property type="term" value="F:DNA binding"/>
    <property type="evidence" value="ECO:0007669"/>
    <property type="project" value="InterPro"/>
</dbReference>
<dbReference type="RefSeq" id="WP_170147782.1">
    <property type="nucleotide sequence ID" value="NZ_BOPI01000018.1"/>
</dbReference>
<proteinExistence type="predicted"/>
<feature type="domain" description="HTH cro/C1-type" evidence="1">
    <location>
        <begin position="11"/>
        <end position="64"/>
    </location>
</feature>
<reference evidence="3" key="1">
    <citation type="submission" date="2016-10" db="EMBL/GenBank/DDBJ databases">
        <authorList>
            <person name="Varghese N."/>
            <person name="Submissions S."/>
        </authorList>
    </citation>
    <scope>NUCLEOTIDE SEQUENCE [LARGE SCALE GENOMIC DNA]</scope>
    <source>
        <strain evidence="3">CGMCC 4.7038</strain>
    </source>
</reference>
<evidence type="ECO:0000313" key="2">
    <source>
        <dbReference type="EMBL" id="SEK04256.1"/>
    </source>
</evidence>
<organism evidence="2 3">
    <name type="scientific">Micromonospora phaseoli</name>
    <dbReference type="NCBI Taxonomy" id="1144548"/>
    <lineage>
        <taxon>Bacteria</taxon>
        <taxon>Bacillati</taxon>
        <taxon>Actinomycetota</taxon>
        <taxon>Actinomycetes</taxon>
        <taxon>Micromonosporales</taxon>
        <taxon>Micromonosporaceae</taxon>
        <taxon>Micromonospora</taxon>
    </lineage>
</organism>
<dbReference type="InterPro" id="IPR010982">
    <property type="entry name" value="Lambda_DNA-bd_dom_sf"/>
</dbReference>
<dbReference type="Pfam" id="PF13560">
    <property type="entry name" value="HTH_31"/>
    <property type="match status" value="1"/>
</dbReference>
<evidence type="ECO:0000313" key="3">
    <source>
        <dbReference type="Proteomes" id="UP000198707"/>
    </source>
</evidence>
<protein>
    <submittedName>
        <fullName evidence="2">Helix-turn-helix domain-containing protein</fullName>
    </submittedName>
</protein>
<dbReference type="CDD" id="cd00093">
    <property type="entry name" value="HTH_XRE"/>
    <property type="match status" value="1"/>
</dbReference>
<dbReference type="EMBL" id="FNYV01000016">
    <property type="protein sequence ID" value="SEK04256.1"/>
    <property type="molecule type" value="Genomic_DNA"/>
</dbReference>
<dbReference type="InterPro" id="IPR011990">
    <property type="entry name" value="TPR-like_helical_dom_sf"/>
</dbReference>
<dbReference type="Proteomes" id="UP000198707">
    <property type="component" value="Unassembled WGS sequence"/>
</dbReference>
<sequence length="431" mass="46867">MAQQLSFGQRLKALRLEMGLSQAALAGDGMSTGYLSRLESGARRPTKHAVDYLSERLGVPLDAEPTPAPSPSALAHVLAAVQSAPDSLDLSDVLAEALRADAAADPALRWQGLWQLARMRSAQQRLDEQFELLVELNVLSEEIGHPGLWARACTALARCVAVRGDVAQSLEYASRAYLLAEDLPVADRAAALLAIILAQAELGQLVEAREHADELCELTREAAGVLHVEALWASATVRTRQADYAMASQLLEQALVHLSDAVDVLLWARLRLGAASLYLQTMPPRTDLAQLRLDEVHPIIRLVGTDLYRQQLSTLCAQLAFEEGRIDEARELCDEVDGQPVLLAFRDRIRQQTLHGLLMILAGEREAGIRHIEGLAQEAQDTRNVELAATVWRSLAKVLSQAPGPGADRAQHRTGSAARAYFISPPSVLPT</sequence>
<keyword evidence="3" id="KW-1185">Reference proteome</keyword>
<dbReference type="STRING" id="1144548.SAMN05443287_11682"/>
<accession>A0A1H7DR77</accession>